<organism evidence="2 3">
    <name type="scientific">Martelella mediterranea</name>
    <dbReference type="NCBI Taxonomy" id="293089"/>
    <lineage>
        <taxon>Bacteria</taxon>
        <taxon>Pseudomonadati</taxon>
        <taxon>Pseudomonadota</taxon>
        <taxon>Alphaproteobacteria</taxon>
        <taxon>Hyphomicrobiales</taxon>
        <taxon>Aurantimonadaceae</taxon>
        <taxon>Martelella</taxon>
    </lineage>
</organism>
<evidence type="ECO:0000313" key="2">
    <source>
        <dbReference type="EMBL" id="TCT40945.1"/>
    </source>
</evidence>
<feature type="compositionally biased region" description="Polar residues" evidence="1">
    <location>
        <begin position="44"/>
        <end position="53"/>
    </location>
</feature>
<dbReference type="EMBL" id="SMAR01000008">
    <property type="protein sequence ID" value="TCT40945.1"/>
    <property type="molecule type" value="Genomic_DNA"/>
</dbReference>
<name>A0A4R3NVP4_9HYPH</name>
<comment type="caution">
    <text evidence="2">The sequence shown here is derived from an EMBL/GenBank/DDBJ whole genome shotgun (WGS) entry which is preliminary data.</text>
</comment>
<accession>A0A4R3NVP4</accession>
<sequence>MHKMHVLYDEMTLHFFAFCVYKKINEAARPLKPGLPGTKFEDAYSSSQRTSIG</sequence>
<dbReference type="AlphaFoldDB" id="A0A4R3NVP4"/>
<feature type="region of interest" description="Disordered" evidence="1">
    <location>
        <begin position="29"/>
        <end position="53"/>
    </location>
</feature>
<dbReference type="Proteomes" id="UP000295097">
    <property type="component" value="Unassembled WGS sequence"/>
</dbReference>
<protein>
    <submittedName>
        <fullName evidence="2">Uncharacterized protein</fullName>
    </submittedName>
</protein>
<gene>
    <name evidence="2" type="ORF">EDC90_100885</name>
</gene>
<proteinExistence type="predicted"/>
<reference evidence="2 3" key="1">
    <citation type="submission" date="2019-03" db="EMBL/GenBank/DDBJ databases">
        <title>Freshwater and sediment microbial communities from various areas in North America, analyzing microbe dynamics in response to fracking.</title>
        <authorList>
            <person name="Lamendella R."/>
        </authorList>
    </citation>
    <scope>NUCLEOTIDE SEQUENCE [LARGE SCALE GENOMIC DNA]</scope>
    <source>
        <strain evidence="2 3">175.2</strain>
    </source>
</reference>
<keyword evidence="3" id="KW-1185">Reference proteome</keyword>
<evidence type="ECO:0000256" key="1">
    <source>
        <dbReference type="SAM" id="MobiDB-lite"/>
    </source>
</evidence>
<evidence type="ECO:0000313" key="3">
    <source>
        <dbReference type="Proteomes" id="UP000295097"/>
    </source>
</evidence>